<evidence type="ECO:0000313" key="2">
    <source>
        <dbReference type="Proteomes" id="UP000195540"/>
    </source>
</evidence>
<dbReference type="EMBL" id="CP021694">
    <property type="protein sequence ID" value="ARX33936.1"/>
    <property type="molecule type" value="Genomic_DNA"/>
</dbReference>
<dbReference type="Proteomes" id="UP000195540">
    <property type="component" value="Chromosome"/>
</dbReference>
<gene>
    <name evidence="1" type="ORF">AM402_07155</name>
</gene>
<dbReference type="AlphaFoldDB" id="A0AAJ4RIX3"/>
<name>A0AAJ4RIX3_PROMI</name>
<accession>A0AAJ4RIX3</accession>
<protein>
    <submittedName>
        <fullName evidence="1">Uncharacterized protein</fullName>
    </submittedName>
</protein>
<evidence type="ECO:0000313" key="1">
    <source>
        <dbReference type="EMBL" id="ARX33936.1"/>
    </source>
</evidence>
<proteinExistence type="predicted"/>
<sequence>MLGSIWFKHYANTRKRKAPENIQYINRGGLKHRQFDSASILIGAQEEMKKYSLIGLIMVAMITPSNLLLEQKPVVYSPLIRSI</sequence>
<reference evidence="1 2" key="1">
    <citation type="submission" date="2017-05" db="EMBL/GenBank/DDBJ databases">
        <title>Whole genome sequencing of Proteus mirabilis AR_0155.</title>
        <authorList>
            <person name="Conlan S."/>
            <person name="Thomas P.J."/>
            <person name="Mullikin J."/>
            <person name="Frank K.M."/>
            <person name="Segre J.A."/>
        </authorList>
    </citation>
    <scope>NUCLEOTIDE SEQUENCE [LARGE SCALE GENOMIC DNA]</scope>
    <source>
        <strain evidence="1 2">AR_0155</strain>
    </source>
</reference>
<organism evidence="1 2">
    <name type="scientific">Proteus mirabilis</name>
    <dbReference type="NCBI Taxonomy" id="584"/>
    <lineage>
        <taxon>Bacteria</taxon>
        <taxon>Pseudomonadati</taxon>
        <taxon>Pseudomonadota</taxon>
        <taxon>Gammaproteobacteria</taxon>
        <taxon>Enterobacterales</taxon>
        <taxon>Morganellaceae</taxon>
        <taxon>Proteus</taxon>
    </lineage>
</organism>